<dbReference type="OMA" id="HEKECKM"/>
<dbReference type="Gramene" id="OB03G34970.1">
    <property type="protein sequence ID" value="OB03G34970.1"/>
    <property type="gene ID" value="OB03G34970"/>
</dbReference>
<dbReference type="Proteomes" id="UP000006038">
    <property type="component" value="Chromosome 3"/>
</dbReference>
<evidence type="ECO:0000313" key="3">
    <source>
        <dbReference type="Proteomes" id="UP000006038"/>
    </source>
</evidence>
<dbReference type="AlphaFoldDB" id="J3LR21"/>
<dbReference type="eggNOG" id="ENOG502R43N">
    <property type="taxonomic scope" value="Eukaryota"/>
</dbReference>
<reference evidence="2" key="2">
    <citation type="submission" date="2013-04" db="UniProtKB">
        <authorList>
            <consortium name="EnsemblPlants"/>
        </authorList>
    </citation>
    <scope>IDENTIFICATION</scope>
</reference>
<dbReference type="EnsemblPlants" id="OB03G34970.1">
    <property type="protein sequence ID" value="OB03G34970.1"/>
    <property type="gene ID" value="OB03G34970"/>
</dbReference>
<organism evidence="2">
    <name type="scientific">Oryza brachyantha</name>
    <name type="common">malo sina</name>
    <dbReference type="NCBI Taxonomy" id="4533"/>
    <lineage>
        <taxon>Eukaryota</taxon>
        <taxon>Viridiplantae</taxon>
        <taxon>Streptophyta</taxon>
        <taxon>Embryophyta</taxon>
        <taxon>Tracheophyta</taxon>
        <taxon>Spermatophyta</taxon>
        <taxon>Magnoliopsida</taxon>
        <taxon>Liliopsida</taxon>
        <taxon>Poales</taxon>
        <taxon>Poaceae</taxon>
        <taxon>BOP clade</taxon>
        <taxon>Oryzoideae</taxon>
        <taxon>Oryzeae</taxon>
        <taxon>Oryzinae</taxon>
        <taxon>Oryza</taxon>
    </lineage>
</organism>
<sequence length="486" mass="54414">MSVVGAIVTETHLAGAHQQSLIITLVYSGHRPSVSKSGNEDATNNTHETRSYGREWMEWECGAPSDPVTPGVVLVPVHGGGVPFIQLQRRCPLRLAPSAATVLTAGSCLPLRYCHGDALLLTAAASASCLHCCHGATLLLAAAASCPLVSTIGVLFAPVNCNDSSPLLAETATPPRRHVNQNPISVDSDDDTDVVRTKSKLNWLQVEDVRLVSAWLNNSMDPINGNDKKAEKYWGDVAKEYNKTTEQKRWRNSKQAKERWHKINAWLDLFQGCWLKAKRTYTSGYSDQMWIDIAQKFYAEENPKLGHFVLTEVWKICRDQPKWIAYNDALKRFRKRKASDNREPREEASANTDFEEPPRPIGQKAAKKAAQESKGKSKVTTDIDDIEKLEQVQADIQTRRIKMMEMQDKLSARQVKSSKLSQVAARENRLAAKDNKEAKMHEKECKMFDTYSRLLTQDTTSMTAEIIAEHAAAIRCLRKILFPDSI</sequence>
<proteinExistence type="predicted"/>
<evidence type="ECO:0000313" key="2">
    <source>
        <dbReference type="EnsemblPlants" id="OB03G34970.1"/>
    </source>
</evidence>
<protein>
    <submittedName>
        <fullName evidence="2">Uncharacterized protein</fullName>
    </submittedName>
</protein>
<accession>J3LR21</accession>
<feature type="compositionally biased region" description="Basic and acidic residues" evidence="1">
    <location>
        <begin position="338"/>
        <end position="348"/>
    </location>
</feature>
<dbReference type="HOGENOM" id="CLU_561874_0_0_1"/>
<reference evidence="2" key="1">
    <citation type="journal article" date="2013" name="Nat. Commun.">
        <title>Whole-genome sequencing of Oryza brachyantha reveals mechanisms underlying Oryza genome evolution.</title>
        <authorList>
            <person name="Chen J."/>
            <person name="Huang Q."/>
            <person name="Gao D."/>
            <person name="Wang J."/>
            <person name="Lang Y."/>
            <person name="Liu T."/>
            <person name="Li B."/>
            <person name="Bai Z."/>
            <person name="Luis Goicoechea J."/>
            <person name="Liang C."/>
            <person name="Chen C."/>
            <person name="Zhang W."/>
            <person name="Sun S."/>
            <person name="Liao Y."/>
            <person name="Zhang X."/>
            <person name="Yang L."/>
            <person name="Song C."/>
            <person name="Wang M."/>
            <person name="Shi J."/>
            <person name="Liu G."/>
            <person name="Liu J."/>
            <person name="Zhou H."/>
            <person name="Zhou W."/>
            <person name="Yu Q."/>
            <person name="An N."/>
            <person name="Chen Y."/>
            <person name="Cai Q."/>
            <person name="Wang B."/>
            <person name="Liu B."/>
            <person name="Min J."/>
            <person name="Huang Y."/>
            <person name="Wu H."/>
            <person name="Li Z."/>
            <person name="Zhang Y."/>
            <person name="Yin Y."/>
            <person name="Song W."/>
            <person name="Jiang J."/>
            <person name="Jackson S.A."/>
            <person name="Wing R.A."/>
            <person name="Wang J."/>
            <person name="Chen M."/>
        </authorList>
    </citation>
    <scope>NUCLEOTIDE SEQUENCE [LARGE SCALE GENOMIC DNA]</scope>
    <source>
        <strain evidence="2">cv. IRGC 101232</strain>
    </source>
</reference>
<keyword evidence="3" id="KW-1185">Reference proteome</keyword>
<dbReference type="PANTHER" id="PTHR45224">
    <property type="entry name" value="OS01G0527900 PROTEIN-RELATED"/>
    <property type="match status" value="1"/>
</dbReference>
<feature type="region of interest" description="Disordered" evidence="1">
    <location>
        <begin position="336"/>
        <end position="380"/>
    </location>
</feature>
<feature type="compositionally biased region" description="Basic and acidic residues" evidence="1">
    <location>
        <begin position="369"/>
        <end position="380"/>
    </location>
</feature>
<dbReference type="PANTHER" id="PTHR45224:SF3">
    <property type="entry name" value="OS11G0506300 PROTEIN"/>
    <property type="match status" value="1"/>
</dbReference>
<name>J3LR21_ORYBR</name>
<evidence type="ECO:0000256" key="1">
    <source>
        <dbReference type="SAM" id="MobiDB-lite"/>
    </source>
</evidence>